<evidence type="ECO:0000256" key="1">
    <source>
        <dbReference type="SAM" id="MobiDB-lite"/>
    </source>
</evidence>
<dbReference type="STRING" id="356660.SAMN05444336_104282"/>
<organism evidence="2 3">
    <name type="scientific">Albimonas donghaensis</name>
    <dbReference type="NCBI Taxonomy" id="356660"/>
    <lineage>
        <taxon>Bacteria</taxon>
        <taxon>Pseudomonadati</taxon>
        <taxon>Pseudomonadota</taxon>
        <taxon>Alphaproteobacteria</taxon>
        <taxon>Rhodobacterales</taxon>
        <taxon>Paracoccaceae</taxon>
        <taxon>Albimonas</taxon>
    </lineage>
</organism>
<dbReference type="OrthoDB" id="8479154at2"/>
<dbReference type="Proteomes" id="UP000199118">
    <property type="component" value="Unassembled WGS sequence"/>
</dbReference>
<gene>
    <name evidence="2" type="ORF">SAMN05444336_104282</name>
</gene>
<reference evidence="2 3" key="1">
    <citation type="submission" date="2016-10" db="EMBL/GenBank/DDBJ databases">
        <authorList>
            <person name="de Groot N.N."/>
        </authorList>
    </citation>
    <scope>NUCLEOTIDE SEQUENCE [LARGE SCALE GENOMIC DNA]</scope>
    <source>
        <strain evidence="2 3">DSM 17890</strain>
    </source>
</reference>
<dbReference type="AlphaFoldDB" id="A0A1H3ARX1"/>
<feature type="compositionally biased region" description="Low complexity" evidence="1">
    <location>
        <begin position="36"/>
        <end position="46"/>
    </location>
</feature>
<dbReference type="RefSeq" id="WP_092682613.1">
    <property type="nucleotide sequence ID" value="NZ_FNMZ01000004.1"/>
</dbReference>
<dbReference type="EMBL" id="FNMZ01000004">
    <property type="protein sequence ID" value="SDX31884.1"/>
    <property type="molecule type" value="Genomic_DNA"/>
</dbReference>
<name>A0A1H3ARX1_9RHOB</name>
<feature type="region of interest" description="Disordered" evidence="1">
    <location>
        <begin position="1"/>
        <end position="46"/>
    </location>
</feature>
<protein>
    <submittedName>
        <fullName evidence="2">Uncharacterized protein</fullName>
    </submittedName>
</protein>
<accession>A0A1H3ARX1</accession>
<evidence type="ECO:0000313" key="2">
    <source>
        <dbReference type="EMBL" id="SDX31884.1"/>
    </source>
</evidence>
<keyword evidence="3" id="KW-1185">Reference proteome</keyword>
<proteinExistence type="predicted"/>
<evidence type="ECO:0000313" key="3">
    <source>
        <dbReference type="Proteomes" id="UP000199118"/>
    </source>
</evidence>
<sequence length="131" mass="14203">MTRRRHADWAGAPETDGPSARRDASEPPEAAPEAPPEALLGAEPPEAADIPDALARLAADDRFEFRLTGGRGFILDFEKGRDVINLEGLGLTPWDLTPSIQGRDLALAFEGGEVILRGAAGVHLDQWDFRY</sequence>